<dbReference type="AlphaFoldDB" id="A0A165UDY5"/>
<evidence type="ECO:0000259" key="1">
    <source>
        <dbReference type="Pfam" id="PF01266"/>
    </source>
</evidence>
<dbReference type="Proteomes" id="UP000076761">
    <property type="component" value="Unassembled WGS sequence"/>
</dbReference>
<proteinExistence type="predicted"/>
<sequence length="486" mass="52699">MANDIPSVGSESLSGAAKAAEASLPPSTGLPLAEGMSLSYWLQGVRANPLLDHRTTEELPKEADVVIIGSGMTGALTAYELLKGENPPKTVLLLEARELCSAATGRNAGHCKPDQWRGFAKYERLFGAEQALKILANEQDTWKKLVAFIRDEKIDCDLWVGKTLDVAISDEVATLALDTFNRFKAAGGPTSHIEYIGDKAEAVKRSRIKDAVSAFAWDASTLYPWKVVAHIIRLSLALGLNFQTWTPVHGVEATPQQDGKWVVKTERGDVITPTVVHATNAYAAALLPEMTNIIKPTPHMCNKTIPPRSFAGTKALQNSYGVLCPGGALYSINPRTNSDGIVLFGGSNPNQHRLMKYLEEHPERRTDDSLSNFVPVTEAVVDFATKEFGWDKKTSPGQGYDYSWSGIIGRSADGVPYIGAFPGKPGQWICAGHNGHGMARIFTAVPGLVKLMNGGSWADTGLPECFEVTKQRLEKLAKVDFKVPIV</sequence>
<dbReference type="Gene3D" id="3.50.50.60">
    <property type="entry name" value="FAD/NAD(P)-binding domain"/>
    <property type="match status" value="1"/>
</dbReference>
<keyword evidence="3" id="KW-1185">Reference proteome</keyword>
<dbReference type="OrthoDB" id="429143at2759"/>
<protein>
    <submittedName>
        <fullName evidence="2">DAO-domain-containing protein</fullName>
    </submittedName>
</protein>
<organism evidence="2 3">
    <name type="scientific">Neolentinus lepideus HHB14362 ss-1</name>
    <dbReference type="NCBI Taxonomy" id="1314782"/>
    <lineage>
        <taxon>Eukaryota</taxon>
        <taxon>Fungi</taxon>
        <taxon>Dikarya</taxon>
        <taxon>Basidiomycota</taxon>
        <taxon>Agaricomycotina</taxon>
        <taxon>Agaricomycetes</taxon>
        <taxon>Gloeophyllales</taxon>
        <taxon>Gloeophyllaceae</taxon>
        <taxon>Neolentinus</taxon>
    </lineage>
</organism>
<gene>
    <name evidence="2" type="ORF">NEOLEDRAFT_1176178</name>
</gene>
<dbReference type="EMBL" id="KV425559">
    <property type="protein sequence ID" value="KZT28009.1"/>
    <property type="molecule type" value="Genomic_DNA"/>
</dbReference>
<evidence type="ECO:0000313" key="2">
    <source>
        <dbReference type="EMBL" id="KZT28009.1"/>
    </source>
</evidence>
<dbReference type="SUPFAM" id="SSF51905">
    <property type="entry name" value="FAD/NAD(P)-binding domain"/>
    <property type="match status" value="1"/>
</dbReference>
<dbReference type="GO" id="GO:0005737">
    <property type="term" value="C:cytoplasm"/>
    <property type="evidence" value="ECO:0007669"/>
    <property type="project" value="TreeGrafter"/>
</dbReference>
<accession>A0A165UDY5</accession>
<dbReference type="PANTHER" id="PTHR13847">
    <property type="entry name" value="SARCOSINE DEHYDROGENASE-RELATED"/>
    <property type="match status" value="1"/>
</dbReference>
<name>A0A165UDY5_9AGAM</name>
<dbReference type="InParanoid" id="A0A165UDY5"/>
<dbReference type="InterPro" id="IPR036188">
    <property type="entry name" value="FAD/NAD-bd_sf"/>
</dbReference>
<dbReference type="Gene3D" id="3.30.9.10">
    <property type="entry name" value="D-Amino Acid Oxidase, subunit A, domain 2"/>
    <property type="match status" value="1"/>
</dbReference>
<feature type="domain" description="FAD dependent oxidoreductase" evidence="1">
    <location>
        <begin position="64"/>
        <end position="439"/>
    </location>
</feature>
<reference evidence="2 3" key="1">
    <citation type="journal article" date="2016" name="Mol. Biol. Evol.">
        <title>Comparative Genomics of Early-Diverging Mushroom-Forming Fungi Provides Insights into the Origins of Lignocellulose Decay Capabilities.</title>
        <authorList>
            <person name="Nagy L.G."/>
            <person name="Riley R."/>
            <person name="Tritt A."/>
            <person name="Adam C."/>
            <person name="Daum C."/>
            <person name="Floudas D."/>
            <person name="Sun H."/>
            <person name="Yadav J.S."/>
            <person name="Pangilinan J."/>
            <person name="Larsson K.H."/>
            <person name="Matsuura K."/>
            <person name="Barry K."/>
            <person name="Labutti K."/>
            <person name="Kuo R."/>
            <person name="Ohm R.A."/>
            <person name="Bhattacharya S.S."/>
            <person name="Shirouzu T."/>
            <person name="Yoshinaga Y."/>
            <person name="Martin F.M."/>
            <person name="Grigoriev I.V."/>
            <person name="Hibbett D.S."/>
        </authorList>
    </citation>
    <scope>NUCLEOTIDE SEQUENCE [LARGE SCALE GENOMIC DNA]</scope>
    <source>
        <strain evidence="2 3">HHB14362 ss-1</strain>
    </source>
</reference>
<dbReference type="Pfam" id="PF01266">
    <property type="entry name" value="DAO"/>
    <property type="match status" value="1"/>
</dbReference>
<dbReference type="STRING" id="1314782.A0A165UDY5"/>
<dbReference type="InterPro" id="IPR006076">
    <property type="entry name" value="FAD-dep_OxRdtase"/>
</dbReference>
<evidence type="ECO:0000313" key="3">
    <source>
        <dbReference type="Proteomes" id="UP000076761"/>
    </source>
</evidence>
<dbReference type="PANTHER" id="PTHR13847:SF260">
    <property type="entry name" value="FAD DEPENDENT OXIDOREDUCTASE DOMAIN-CONTAINING PROTEIN"/>
    <property type="match status" value="1"/>
</dbReference>